<sequence length="238" mass="25425">MKRTVLLTTAMATALAGTGVTAAAHAGTTTAAAAPAIFWVKAQPSTVVLTGRGERKVTITVLVADATRVRAQVNRLGHTGGPVSVLRPAGRPGLWTGTGSLNWVDDPGAYDVRVTAMDADSDDSEAHARFQLRRGTYFAGFKAAPGVARKGKAISLSGQLKGLNSVGRWAPYKKGHVVIYFRKAGTRKWVRYAVVGTDRNGKFLKKFKARATGDWGAQFTGNGTWYKSASANRHVRVR</sequence>
<evidence type="ECO:0000256" key="1">
    <source>
        <dbReference type="SAM" id="SignalP"/>
    </source>
</evidence>
<evidence type="ECO:0000313" key="3">
    <source>
        <dbReference type="Proteomes" id="UP000669179"/>
    </source>
</evidence>
<reference evidence="2" key="1">
    <citation type="submission" date="2021-03" db="EMBL/GenBank/DDBJ databases">
        <authorList>
            <person name="Kanchanasin P."/>
            <person name="Saeng-In P."/>
            <person name="Phongsopitanun W."/>
            <person name="Yuki M."/>
            <person name="Kudo T."/>
            <person name="Ohkuma M."/>
            <person name="Tanasupawat S."/>
        </authorList>
    </citation>
    <scope>NUCLEOTIDE SEQUENCE</scope>
    <source>
        <strain evidence="2">GKU 128</strain>
    </source>
</reference>
<dbReference type="RefSeq" id="WP_208262609.1">
    <property type="nucleotide sequence ID" value="NZ_JAGEOJ010000026.1"/>
</dbReference>
<evidence type="ECO:0008006" key="4">
    <source>
        <dbReference type="Google" id="ProtNLM"/>
    </source>
</evidence>
<name>A0A939PL99_9ACTN</name>
<evidence type="ECO:0000313" key="2">
    <source>
        <dbReference type="EMBL" id="MBO2454400.1"/>
    </source>
</evidence>
<dbReference type="EMBL" id="JAGEOJ010000026">
    <property type="protein sequence ID" value="MBO2454400.1"/>
    <property type="molecule type" value="Genomic_DNA"/>
</dbReference>
<feature type="chain" id="PRO_5039620319" description="Calcium-binding protein" evidence="1">
    <location>
        <begin position="27"/>
        <end position="238"/>
    </location>
</feature>
<organism evidence="2 3">
    <name type="scientific">Actinomadura barringtoniae</name>
    <dbReference type="NCBI Taxonomy" id="1427535"/>
    <lineage>
        <taxon>Bacteria</taxon>
        <taxon>Bacillati</taxon>
        <taxon>Actinomycetota</taxon>
        <taxon>Actinomycetes</taxon>
        <taxon>Streptosporangiales</taxon>
        <taxon>Thermomonosporaceae</taxon>
        <taxon>Actinomadura</taxon>
    </lineage>
</organism>
<proteinExistence type="predicted"/>
<feature type="signal peptide" evidence="1">
    <location>
        <begin position="1"/>
        <end position="26"/>
    </location>
</feature>
<dbReference type="AlphaFoldDB" id="A0A939PL99"/>
<comment type="caution">
    <text evidence="2">The sequence shown here is derived from an EMBL/GenBank/DDBJ whole genome shotgun (WGS) entry which is preliminary data.</text>
</comment>
<keyword evidence="3" id="KW-1185">Reference proteome</keyword>
<protein>
    <recommendedName>
        <fullName evidence="4">Calcium-binding protein</fullName>
    </recommendedName>
</protein>
<keyword evidence="1" id="KW-0732">Signal</keyword>
<accession>A0A939PL99</accession>
<gene>
    <name evidence="2" type="ORF">J4573_45445</name>
</gene>
<dbReference type="Proteomes" id="UP000669179">
    <property type="component" value="Unassembled WGS sequence"/>
</dbReference>